<dbReference type="EMBL" id="CP108021">
    <property type="protein sequence ID" value="WUM19335.1"/>
    <property type="molecule type" value="Genomic_DNA"/>
</dbReference>
<evidence type="ECO:0000313" key="2">
    <source>
        <dbReference type="Proteomes" id="UP001432128"/>
    </source>
</evidence>
<name>A0AAU4K030_9NOCA</name>
<dbReference type="KEGG" id="whr:OG579_16745"/>
<dbReference type="InterPro" id="IPR019639">
    <property type="entry name" value="DUF2505"/>
</dbReference>
<sequence>MATKLQHTIEFPFGMAAYRKAISDPEYWSTLAVGSDKAPGELESADITDTGAKIALIQKIPADKLPSAVTSMIPGDLAIHRTVSIEFTSDDRSAGTFDATVNGAPATTSGTIEATGSEKCSIAFAGEVTVRIPLIGGKIEKMIAENMRTLFEAERDFTIAWHDEHP</sequence>
<organism evidence="1 2">
    <name type="scientific">Williamsia herbipolensis</name>
    <dbReference type="NCBI Taxonomy" id="1603258"/>
    <lineage>
        <taxon>Bacteria</taxon>
        <taxon>Bacillati</taxon>
        <taxon>Actinomycetota</taxon>
        <taxon>Actinomycetes</taxon>
        <taxon>Mycobacteriales</taxon>
        <taxon>Nocardiaceae</taxon>
        <taxon>Williamsia</taxon>
    </lineage>
</organism>
<dbReference type="RefSeq" id="WP_045821740.1">
    <property type="nucleotide sequence ID" value="NZ_CP108021.1"/>
</dbReference>
<reference evidence="1 2" key="1">
    <citation type="submission" date="2022-10" db="EMBL/GenBank/DDBJ databases">
        <title>The complete genomes of actinobacterial strains from the NBC collection.</title>
        <authorList>
            <person name="Joergensen T.S."/>
            <person name="Alvarez Arevalo M."/>
            <person name="Sterndorff E.B."/>
            <person name="Faurdal D."/>
            <person name="Vuksanovic O."/>
            <person name="Mourched A.-S."/>
            <person name="Charusanti P."/>
            <person name="Shaw S."/>
            <person name="Blin K."/>
            <person name="Weber T."/>
        </authorList>
    </citation>
    <scope>NUCLEOTIDE SEQUENCE [LARGE SCALE GENOMIC DNA]</scope>
    <source>
        <strain evidence="1 2">NBC_00319</strain>
    </source>
</reference>
<evidence type="ECO:0000313" key="1">
    <source>
        <dbReference type="EMBL" id="WUM19335.1"/>
    </source>
</evidence>
<dbReference type="Proteomes" id="UP001432128">
    <property type="component" value="Chromosome"/>
</dbReference>
<proteinExistence type="predicted"/>
<dbReference type="Pfam" id="PF10698">
    <property type="entry name" value="DUF2505"/>
    <property type="match status" value="1"/>
</dbReference>
<keyword evidence="2" id="KW-1185">Reference proteome</keyword>
<accession>A0AAU4K030</accession>
<dbReference type="AlphaFoldDB" id="A0AAU4K030"/>
<protein>
    <submittedName>
        <fullName evidence="1">DUF2505 domain-containing protein</fullName>
    </submittedName>
</protein>
<gene>
    <name evidence="1" type="ORF">OG579_16745</name>
</gene>